<feature type="domain" description="3-hydroxyisobutyrate dehydrogenase-like NAD-binding" evidence="11">
    <location>
        <begin position="169"/>
        <end position="286"/>
    </location>
</feature>
<keyword evidence="5" id="KW-0520">NAD</keyword>
<dbReference type="PANTHER" id="PTHR43580">
    <property type="entry name" value="OXIDOREDUCTASE GLYR1-RELATED"/>
    <property type="match status" value="1"/>
</dbReference>
<keyword evidence="4" id="KW-0346">Stress response</keyword>
<dbReference type="GO" id="GO:0050661">
    <property type="term" value="F:NADP binding"/>
    <property type="evidence" value="ECO:0007669"/>
    <property type="project" value="InterPro"/>
</dbReference>
<dbReference type="EMBL" id="GBEZ01017839">
    <property type="protein sequence ID" value="JAC68534.1"/>
    <property type="molecule type" value="Transcribed_RNA"/>
</dbReference>
<dbReference type="Gene3D" id="1.10.1040.10">
    <property type="entry name" value="N-(1-d-carboxylethyl)-l-norvaline Dehydrogenase, domain 2"/>
    <property type="match status" value="1"/>
</dbReference>
<feature type="active site" evidence="9">
    <location>
        <position position="175"/>
    </location>
</feature>
<dbReference type="GO" id="GO:0005737">
    <property type="term" value="C:cytoplasm"/>
    <property type="evidence" value="ECO:0007669"/>
    <property type="project" value="UniProtKB-ARBA"/>
</dbReference>
<evidence type="ECO:0000259" key="10">
    <source>
        <dbReference type="Pfam" id="PF03446"/>
    </source>
</evidence>
<dbReference type="AlphaFoldDB" id="A0A061RCN3"/>
<accession>A0A061RCN3</accession>
<comment type="similarity">
    <text evidence="1">Belongs to the HIBADH-related family. NP60 subfamily.</text>
</comment>
<dbReference type="SUPFAM" id="SSF51735">
    <property type="entry name" value="NAD(P)-binding Rossmann-fold domains"/>
    <property type="match status" value="1"/>
</dbReference>
<evidence type="ECO:0000256" key="5">
    <source>
        <dbReference type="ARBA" id="ARBA00023027"/>
    </source>
</evidence>
<dbReference type="InterPro" id="IPR029154">
    <property type="entry name" value="HIBADH-like_NADP-bd"/>
</dbReference>
<evidence type="ECO:0000256" key="6">
    <source>
        <dbReference type="ARBA" id="ARBA00052582"/>
    </source>
</evidence>
<dbReference type="Gene3D" id="3.40.50.720">
    <property type="entry name" value="NAD(P)-binding Rossmann-like Domain"/>
    <property type="match status" value="1"/>
</dbReference>
<keyword evidence="3" id="KW-0560">Oxidoreductase</keyword>
<comment type="function">
    <text evidence="8">Catalyzes the NADPH-dependent reduction of glyoxylate to glycolate as well as succinic semialdehyde (SSA) to gamma-hydroxybutyrate in vitro. May function in redox homeostasis and play a role in oxidative stress tolerance by detoxifying glyoxylate and SSA generated in glycolate metabolism and GABA metabolism, respectively.</text>
</comment>
<proteinExistence type="inferred from homology"/>
<protein>
    <submittedName>
        <fullName evidence="12">Glyoxylate/succinic semialdehyde reductase</fullName>
    </submittedName>
</protein>
<dbReference type="Pfam" id="PF03446">
    <property type="entry name" value="NAD_binding_2"/>
    <property type="match status" value="1"/>
</dbReference>
<dbReference type="SUPFAM" id="SSF48179">
    <property type="entry name" value="6-phosphogluconate dehydrogenase C-terminal domain-like"/>
    <property type="match status" value="1"/>
</dbReference>
<evidence type="ECO:0000256" key="3">
    <source>
        <dbReference type="ARBA" id="ARBA00023002"/>
    </source>
</evidence>
<dbReference type="FunFam" id="1.10.1040.10:FF:000016">
    <property type="entry name" value="Glyoxylate/succinic semialdehyde reductase 2"/>
    <property type="match status" value="1"/>
</dbReference>
<gene>
    <name evidence="12" type="primary">GLYR</name>
    <name evidence="12" type="ORF">TSPGSL018_8486</name>
</gene>
<dbReference type="PANTHER" id="PTHR43580:SF2">
    <property type="entry name" value="CYTOKINE-LIKE NUCLEAR FACTOR N-PAC"/>
    <property type="match status" value="1"/>
</dbReference>
<dbReference type="InterPro" id="IPR013328">
    <property type="entry name" value="6PGD_dom2"/>
</dbReference>
<reference evidence="12" key="1">
    <citation type="submission" date="2014-05" db="EMBL/GenBank/DDBJ databases">
        <title>The transcriptome of the halophilic microalga Tetraselmis sp. GSL018 isolated from the Great Salt Lake, Utah.</title>
        <authorList>
            <person name="Jinkerson R.E."/>
            <person name="D'Adamo S."/>
            <person name="Posewitz M.C."/>
        </authorList>
    </citation>
    <scope>NUCLEOTIDE SEQUENCE</scope>
    <source>
        <strain evidence="12">GSL018</strain>
    </source>
</reference>
<comment type="catalytic activity">
    <reaction evidence="6">
        <text>4-hydroxybutanoate + NADP(+) = succinate semialdehyde + NADPH + H(+)</text>
        <dbReference type="Rhea" id="RHEA:26381"/>
        <dbReference type="ChEBI" id="CHEBI:15378"/>
        <dbReference type="ChEBI" id="CHEBI:16724"/>
        <dbReference type="ChEBI" id="CHEBI:57706"/>
        <dbReference type="ChEBI" id="CHEBI:57783"/>
        <dbReference type="ChEBI" id="CHEBI:58349"/>
        <dbReference type="EC" id="1.1.1.n11"/>
    </reaction>
</comment>
<dbReference type="InterPro" id="IPR036291">
    <property type="entry name" value="NAD(P)-bd_dom_sf"/>
</dbReference>
<evidence type="ECO:0000256" key="4">
    <source>
        <dbReference type="ARBA" id="ARBA00023016"/>
    </source>
</evidence>
<evidence type="ECO:0000259" key="11">
    <source>
        <dbReference type="Pfam" id="PF14833"/>
    </source>
</evidence>
<dbReference type="InterPro" id="IPR008927">
    <property type="entry name" value="6-PGluconate_DH-like_C_sf"/>
</dbReference>
<evidence type="ECO:0000256" key="9">
    <source>
        <dbReference type="PIRSR" id="PIRSR000103-1"/>
    </source>
</evidence>
<comment type="catalytic activity">
    <reaction evidence="7">
        <text>glycolate + NADP(+) = glyoxylate + NADPH + H(+)</text>
        <dbReference type="Rhea" id="RHEA:10992"/>
        <dbReference type="ChEBI" id="CHEBI:15378"/>
        <dbReference type="ChEBI" id="CHEBI:29805"/>
        <dbReference type="ChEBI" id="CHEBI:36655"/>
        <dbReference type="ChEBI" id="CHEBI:57783"/>
        <dbReference type="ChEBI" id="CHEBI:58349"/>
        <dbReference type="EC" id="1.1.1.79"/>
    </reaction>
</comment>
<name>A0A061RCN3_9CHLO</name>
<dbReference type="FunFam" id="3.40.50.720:FF:000058">
    <property type="entry name" value="Putative oxidoreductase GLYR1 homolog"/>
    <property type="match status" value="1"/>
</dbReference>
<dbReference type="GO" id="GO:0051287">
    <property type="term" value="F:NAD binding"/>
    <property type="evidence" value="ECO:0007669"/>
    <property type="project" value="InterPro"/>
</dbReference>
<evidence type="ECO:0000256" key="2">
    <source>
        <dbReference type="ARBA" id="ARBA00022857"/>
    </source>
</evidence>
<dbReference type="PIRSF" id="PIRSF000103">
    <property type="entry name" value="HIBADH"/>
    <property type="match status" value="1"/>
</dbReference>
<dbReference type="GO" id="GO:0030267">
    <property type="term" value="F:glyoxylate reductase (NADPH) activity"/>
    <property type="evidence" value="ECO:0007669"/>
    <property type="project" value="UniProtKB-EC"/>
</dbReference>
<dbReference type="InterPro" id="IPR006115">
    <property type="entry name" value="6PGDH_NADP-bd"/>
</dbReference>
<evidence type="ECO:0000256" key="8">
    <source>
        <dbReference type="ARBA" id="ARBA00056683"/>
    </source>
</evidence>
<feature type="domain" description="6-phosphogluconate dehydrogenase NADP-binding" evidence="10">
    <location>
        <begin position="5"/>
        <end position="164"/>
    </location>
</feature>
<evidence type="ECO:0000256" key="7">
    <source>
        <dbReference type="ARBA" id="ARBA00052769"/>
    </source>
</evidence>
<keyword evidence="2" id="KW-0521">NADP</keyword>
<dbReference type="InterPro" id="IPR015815">
    <property type="entry name" value="HIBADH-related"/>
</dbReference>
<sequence length="299" mass="31294">MSGITIGYLGMGIMGSAMAHNLVDSGKFKDVYVWNRSAGKVDELLAKGAKTAKTAAEVVQACDITFACLSDPAAALACVEGPGGVLDGLSPGKAYVDISTVDETCSKTIANLVASKGGAYLEAPVSGSKKPAIDGQLIFLCAGDEGLYNKVLPALDVMGKRSFFFGDVGKGARMKLIVNMIMGSMMAAFSEGMSLAQKCELKQEDLLEVLSLGALSNPMFSLKGKGIMDHNYPPAFPLKHQQKDMRLALALGDEVQQPMAVAAAANEAFKAAKSQGLGDSDMSAVHEAFVPDIILLFVT</sequence>
<dbReference type="Pfam" id="PF14833">
    <property type="entry name" value="NAD_binding_11"/>
    <property type="match status" value="1"/>
</dbReference>
<evidence type="ECO:0000256" key="1">
    <source>
        <dbReference type="ARBA" id="ARBA00007598"/>
    </source>
</evidence>
<dbReference type="InterPro" id="IPR051265">
    <property type="entry name" value="HIBADH-related_NP60_sf"/>
</dbReference>
<organism evidence="12">
    <name type="scientific">Tetraselmis sp. GSL018</name>
    <dbReference type="NCBI Taxonomy" id="582737"/>
    <lineage>
        <taxon>Eukaryota</taxon>
        <taxon>Viridiplantae</taxon>
        <taxon>Chlorophyta</taxon>
        <taxon>core chlorophytes</taxon>
        <taxon>Chlorodendrophyceae</taxon>
        <taxon>Chlorodendrales</taxon>
        <taxon>Chlorodendraceae</taxon>
        <taxon>Tetraselmis</taxon>
    </lineage>
</organism>
<evidence type="ECO:0000313" key="12">
    <source>
        <dbReference type="EMBL" id="JAC68534.1"/>
    </source>
</evidence>